<evidence type="ECO:0000313" key="4">
    <source>
        <dbReference type="Proteomes" id="UP000660262"/>
    </source>
</evidence>
<keyword evidence="4" id="KW-1185">Reference proteome</keyword>
<evidence type="ECO:0000259" key="2">
    <source>
        <dbReference type="SMART" id="SM00382"/>
    </source>
</evidence>
<dbReference type="Gene3D" id="1.10.8.60">
    <property type="match status" value="1"/>
</dbReference>
<feature type="region of interest" description="Disordered" evidence="1">
    <location>
        <begin position="459"/>
        <end position="492"/>
    </location>
</feature>
<dbReference type="InterPro" id="IPR003593">
    <property type="entry name" value="AAA+_ATPase"/>
</dbReference>
<dbReference type="GO" id="GO:0016887">
    <property type="term" value="F:ATP hydrolysis activity"/>
    <property type="evidence" value="ECO:0007669"/>
    <property type="project" value="InterPro"/>
</dbReference>
<dbReference type="Pfam" id="PF00004">
    <property type="entry name" value="AAA"/>
    <property type="match status" value="1"/>
</dbReference>
<comment type="caution">
    <text evidence="3">The sequence shown here is derived from an EMBL/GenBank/DDBJ whole genome shotgun (WGS) entry which is preliminary data.</text>
</comment>
<dbReference type="InterPro" id="IPR027417">
    <property type="entry name" value="P-loop_NTPase"/>
</dbReference>
<dbReference type="SUPFAM" id="SSF52540">
    <property type="entry name" value="P-loop containing nucleoside triphosphate hydrolases"/>
    <property type="match status" value="1"/>
</dbReference>
<dbReference type="PANTHER" id="PTHR14690:SF0">
    <property type="entry name" value="IQ MOTIF CONTAINING WITH AAA DOMAIN 1"/>
    <property type="match status" value="1"/>
</dbReference>
<feature type="compositionally biased region" description="Basic residues" evidence="1">
    <location>
        <begin position="459"/>
        <end position="488"/>
    </location>
</feature>
<name>A0A830HAR1_9CHLO</name>
<evidence type="ECO:0000313" key="3">
    <source>
        <dbReference type="EMBL" id="GHP04426.1"/>
    </source>
</evidence>
<sequence>MSNITFDIMWREAMMELLDQLEFEAPEDPSMTPTEFSEWTCIYLRYLGIYKKLELAYDQMVHPQKATQLRKALDATIGRTLELKDYLVQRAINYDFFPVDDLLVDLKLTPEALDIPVPRYYVDARAEELNARQKFLGALVDKYNIIAPTVDVPLYPLPPMEPEEALLVIQANERGRQGRIRARVMERIKFDMEYDKRREALGISSMTNEEAATKMQALMRGFSARRKIHKESREELVFIGMRFRHADKENDPSTTMVKNFVRRKLVKGENYMEYMDALDPIKQRMAHIEGPAMRETIQDKINAWLVENRHPTTGEYPDLPDEEEGGSKNILNPPPELEPEEKKGKKAKGKGGKDAKSPKDKKEKKGKKAKKEPPPKIDPKDLPVPNFFVPLIEQGVQNFVATWQDKDESGNFWQKHDGELAKEGLRPVVFEKVRLEVDDEMRVLIENLKDMVIAERAAKTGKKAKKKKGKKKKGKGKKKKGKEKKKKKDPTADRSIESIFAELASHGLVEVIPKRKLDEYIGSYNFIGSAQESANIVPDGSMSQVRNFLAEHVALPLGSQLVHEKAPILKTCLLYGLPQTGKTTLAHAIANETGAVFLNLSPRKTDGLYGGKGGALLIHMIFKIARVLSPAVVYIDEVEKVFIKNKKIAKQFKEQGYKDPPNRILKLLLKEVKGLAPGERVVVIGNSCKPQLAVKKDMKAMIKFFQRQVYCPLPDYASVRLLWPALITRYGGFLNQDFDLTSLAQLTVGYSPGMMVEVCRSMLTHRRLVLLKERGMEITLDEMIKHLSKMRPIAAETEEELRTWTLHLPWSVAKRGPPPKPPKKKKKGKK</sequence>
<dbReference type="AlphaFoldDB" id="A0A830HAR1"/>
<dbReference type="Proteomes" id="UP000660262">
    <property type="component" value="Unassembled WGS sequence"/>
</dbReference>
<dbReference type="OrthoDB" id="3046016at2759"/>
<dbReference type="Gene3D" id="3.40.50.300">
    <property type="entry name" value="P-loop containing nucleotide triphosphate hydrolases"/>
    <property type="match status" value="1"/>
</dbReference>
<organism evidence="3 4">
    <name type="scientific">Pycnococcus provasolii</name>
    <dbReference type="NCBI Taxonomy" id="41880"/>
    <lineage>
        <taxon>Eukaryota</taxon>
        <taxon>Viridiplantae</taxon>
        <taxon>Chlorophyta</taxon>
        <taxon>Pseudoscourfieldiophyceae</taxon>
        <taxon>Pseudoscourfieldiales</taxon>
        <taxon>Pycnococcaceae</taxon>
        <taxon>Pycnococcus</taxon>
    </lineage>
</organism>
<dbReference type="PROSITE" id="PS50096">
    <property type="entry name" value="IQ"/>
    <property type="match status" value="1"/>
</dbReference>
<feature type="region of interest" description="Disordered" evidence="1">
    <location>
        <begin position="311"/>
        <end position="383"/>
    </location>
</feature>
<accession>A0A830HAR1</accession>
<feature type="compositionally biased region" description="Basic and acidic residues" evidence="1">
    <location>
        <begin position="351"/>
        <end position="363"/>
    </location>
</feature>
<feature type="compositionally biased region" description="Basic and acidic residues" evidence="1">
    <location>
        <begin position="371"/>
        <end position="381"/>
    </location>
</feature>
<evidence type="ECO:0000256" key="1">
    <source>
        <dbReference type="SAM" id="MobiDB-lite"/>
    </source>
</evidence>
<dbReference type="InterPro" id="IPR003959">
    <property type="entry name" value="ATPase_AAA_core"/>
</dbReference>
<dbReference type="EMBL" id="BNJQ01000007">
    <property type="protein sequence ID" value="GHP04426.1"/>
    <property type="molecule type" value="Genomic_DNA"/>
</dbReference>
<dbReference type="SMART" id="SM00382">
    <property type="entry name" value="AAA"/>
    <property type="match status" value="1"/>
</dbReference>
<protein>
    <submittedName>
        <fullName evidence="3">IQ motif containing protein</fullName>
    </submittedName>
</protein>
<proteinExistence type="predicted"/>
<feature type="domain" description="AAA+ ATPase" evidence="2">
    <location>
        <begin position="568"/>
        <end position="715"/>
    </location>
</feature>
<dbReference type="PANTHER" id="PTHR14690">
    <property type="entry name" value="IQ MOTIF CONTAINING WITH AAA DOMAIN 1"/>
    <property type="match status" value="1"/>
</dbReference>
<reference evidence="3" key="1">
    <citation type="submission" date="2020-10" db="EMBL/GenBank/DDBJ databases">
        <title>Unveiling of a novel bifunctional photoreceptor, Dualchrome1, isolated from a cosmopolitan green alga.</title>
        <authorList>
            <person name="Suzuki S."/>
            <person name="Kawachi M."/>
        </authorList>
    </citation>
    <scope>NUCLEOTIDE SEQUENCE</scope>
    <source>
        <strain evidence="3">NIES 2893</strain>
    </source>
</reference>
<dbReference type="InterPro" id="IPR052267">
    <property type="entry name" value="N-DRC_Component"/>
</dbReference>
<dbReference type="GO" id="GO:0005524">
    <property type="term" value="F:ATP binding"/>
    <property type="evidence" value="ECO:0007669"/>
    <property type="project" value="InterPro"/>
</dbReference>
<gene>
    <name evidence="3" type="ORF">PPROV_000318000</name>
</gene>